<dbReference type="InterPro" id="IPR042240">
    <property type="entry name" value="CHASE_sf"/>
</dbReference>
<evidence type="ECO:0000256" key="4">
    <source>
        <dbReference type="ARBA" id="ARBA00023136"/>
    </source>
</evidence>
<evidence type="ECO:0000313" key="9">
    <source>
        <dbReference type="Proteomes" id="UP000286482"/>
    </source>
</evidence>
<keyword evidence="3 5" id="KW-1133">Transmembrane helix</keyword>
<dbReference type="OrthoDB" id="9812260at2"/>
<gene>
    <name evidence="8" type="ORF">DBZ36_09975</name>
</gene>
<dbReference type="PROSITE" id="PS50887">
    <property type="entry name" value="GGDEF"/>
    <property type="match status" value="1"/>
</dbReference>
<protein>
    <submittedName>
        <fullName evidence="8">Sensor domain-containing diguanylate cyclase</fullName>
    </submittedName>
</protein>
<reference evidence="8 9" key="1">
    <citation type="submission" date="2018-09" db="EMBL/GenBank/DDBJ databases">
        <authorList>
            <person name="Wang Z."/>
        </authorList>
    </citation>
    <scope>NUCLEOTIDE SEQUENCE [LARGE SCALE GENOMIC DNA]</scope>
    <source>
        <strain evidence="8 9">ALS 81</strain>
    </source>
</reference>
<dbReference type="SUPFAM" id="SSF55073">
    <property type="entry name" value="Nucleotide cyclase"/>
    <property type="match status" value="1"/>
</dbReference>
<evidence type="ECO:0000256" key="3">
    <source>
        <dbReference type="ARBA" id="ARBA00022989"/>
    </source>
</evidence>
<dbReference type="AlphaFoldDB" id="A0A420EDG9"/>
<dbReference type="PANTHER" id="PTHR46663:SF2">
    <property type="entry name" value="GGDEF DOMAIN-CONTAINING PROTEIN"/>
    <property type="match status" value="1"/>
</dbReference>
<name>A0A420EDG9_9ALTE</name>
<organism evidence="8 9">
    <name type="scientific">Alginatibacterium sediminis</name>
    <dbReference type="NCBI Taxonomy" id="2164068"/>
    <lineage>
        <taxon>Bacteria</taxon>
        <taxon>Pseudomonadati</taxon>
        <taxon>Pseudomonadota</taxon>
        <taxon>Gammaproteobacteria</taxon>
        <taxon>Alteromonadales</taxon>
        <taxon>Alteromonadaceae</taxon>
        <taxon>Alginatibacterium</taxon>
    </lineage>
</organism>
<dbReference type="InterPro" id="IPR006189">
    <property type="entry name" value="CHASE_dom"/>
</dbReference>
<feature type="transmembrane region" description="Helical" evidence="5">
    <location>
        <begin position="12"/>
        <end position="36"/>
    </location>
</feature>
<dbReference type="GO" id="GO:0016020">
    <property type="term" value="C:membrane"/>
    <property type="evidence" value="ECO:0007669"/>
    <property type="project" value="UniProtKB-SubCell"/>
</dbReference>
<feature type="domain" description="CHASE" evidence="6">
    <location>
        <begin position="111"/>
        <end position="246"/>
    </location>
</feature>
<dbReference type="RefSeq" id="WP_120354797.1">
    <property type="nucleotide sequence ID" value="NZ_RAQO01000005.1"/>
</dbReference>
<keyword evidence="4 5" id="KW-0472">Membrane</keyword>
<comment type="caution">
    <text evidence="8">The sequence shown here is derived from an EMBL/GenBank/DDBJ whole genome shotgun (WGS) entry which is preliminary data.</text>
</comment>
<feature type="domain" description="GGDEF" evidence="7">
    <location>
        <begin position="322"/>
        <end position="452"/>
    </location>
</feature>
<dbReference type="CDD" id="cd01949">
    <property type="entry name" value="GGDEF"/>
    <property type="match status" value="1"/>
</dbReference>
<dbReference type="InterPro" id="IPR029787">
    <property type="entry name" value="Nucleotide_cyclase"/>
</dbReference>
<accession>A0A420EDG9</accession>
<proteinExistence type="predicted"/>
<keyword evidence="9" id="KW-1185">Reference proteome</keyword>
<evidence type="ECO:0000256" key="5">
    <source>
        <dbReference type="SAM" id="Phobius"/>
    </source>
</evidence>
<dbReference type="InterPro" id="IPR000160">
    <property type="entry name" value="GGDEF_dom"/>
</dbReference>
<feature type="transmembrane region" description="Helical" evidence="5">
    <location>
        <begin position="263"/>
        <end position="283"/>
    </location>
</feature>
<dbReference type="SMART" id="SM01079">
    <property type="entry name" value="CHASE"/>
    <property type="match status" value="1"/>
</dbReference>
<dbReference type="Pfam" id="PF00990">
    <property type="entry name" value="GGDEF"/>
    <property type="match status" value="1"/>
</dbReference>
<evidence type="ECO:0000256" key="1">
    <source>
        <dbReference type="ARBA" id="ARBA00004370"/>
    </source>
</evidence>
<evidence type="ECO:0000259" key="7">
    <source>
        <dbReference type="PROSITE" id="PS50887"/>
    </source>
</evidence>
<dbReference type="Proteomes" id="UP000286482">
    <property type="component" value="Unassembled WGS sequence"/>
</dbReference>
<dbReference type="PROSITE" id="PS50839">
    <property type="entry name" value="CHASE"/>
    <property type="match status" value="1"/>
</dbReference>
<dbReference type="Pfam" id="PF03924">
    <property type="entry name" value="CHASE"/>
    <property type="match status" value="1"/>
</dbReference>
<evidence type="ECO:0000313" key="8">
    <source>
        <dbReference type="EMBL" id="RKF18718.1"/>
    </source>
</evidence>
<dbReference type="InterPro" id="IPR043128">
    <property type="entry name" value="Rev_trsase/Diguanyl_cyclase"/>
</dbReference>
<dbReference type="Gene3D" id="3.30.450.350">
    <property type="entry name" value="CHASE domain"/>
    <property type="match status" value="1"/>
</dbReference>
<evidence type="ECO:0000259" key="6">
    <source>
        <dbReference type="PROSITE" id="PS50839"/>
    </source>
</evidence>
<dbReference type="GO" id="GO:0007165">
    <property type="term" value="P:signal transduction"/>
    <property type="evidence" value="ECO:0007669"/>
    <property type="project" value="UniProtKB-ARBA"/>
</dbReference>
<dbReference type="EMBL" id="RAQO01000005">
    <property type="protein sequence ID" value="RKF18718.1"/>
    <property type="molecule type" value="Genomic_DNA"/>
</dbReference>
<comment type="subcellular location">
    <subcellularLocation>
        <location evidence="1">Membrane</location>
    </subcellularLocation>
</comment>
<sequence>MLLELQKKANLVFVLSSLLFFAIAIVLTQIASSYLVARETEKVEAVVARNLVLIRSKIEGTIFQDAYLADSLATVVTIDPALAIIHWESIAAKLMSKASFVRNIGIAPNDVISMIYPIEGNEAALELDFRTRPEQYKSILKAKELKQVYIAGPLTLVQGGLGLIARYPIFSDYPLNEHYWGGVSVVMDYDAMIEDSGLVDFGGATIALRTQSSDGVGEVFYGSAAIFDNPDIEHTIRLPSDSWLLAAKFTVGELQHIREIRTATMSISAFVTLLVYLMLFLHFRNYKQLHKASLFDELTQLPNRRFIINLLNELTSKGLSKPSFALLNIDLNDFKQVNDDIGHEAGDELLKHVSMLLSDNIRASDSVARFGGDEFIVILRDVPDDEGAALKVSQMKRAVESQPLIWDERVINPSLSIGYTVYRGQVTNVKQLLSEADKSMYLQKKVYREQVA</sequence>
<dbReference type="GO" id="GO:0003824">
    <property type="term" value="F:catalytic activity"/>
    <property type="evidence" value="ECO:0007669"/>
    <property type="project" value="UniProtKB-ARBA"/>
</dbReference>
<keyword evidence="2 5" id="KW-0812">Transmembrane</keyword>
<dbReference type="PANTHER" id="PTHR46663">
    <property type="entry name" value="DIGUANYLATE CYCLASE DGCT-RELATED"/>
    <property type="match status" value="1"/>
</dbReference>
<dbReference type="InterPro" id="IPR052163">
    <property type="entry name" value="DGC-Regulatory_Protein"/>
</dbReference>
<evidence type="ECO:0000256" key="2">
    <source>
        <dbReference type="ARBA" id="ARBA00022692"/>
    </source>
</evidence>
<dbReference type="NCBIfam" id="TIGR00254">
    <property type="entry name" value="GGDEF"/>
    <property type="match status" value="1"/>
</dbReference>
<dbReference type="SMART" id="SM00267">
    <property type="entry name" value="GGDEF"/>
    <property type="match status" value="1"/>
</dbReference>
<dbReference type="Gene3D" id="3.30.70.270">
    <property type="match status" value="1"/>
</dbReference>